<proteinExistence type="predicted"/>
<dbReference type="EMBL" id="JBHSFZ010000003">
    <property type="protein sequence ID" value="MFC4593065.1"/>
    <property type="molecule type" value="Genomic_DNA"/>
</dbReference>
<evidence type="ECO:0000313" key="1">
    <source>
        <dbReference type="EMBL" id="MFC4593065.1"/>
    </source>
</evidence>
<accession>A0ABV9EWK6</accession>
<dbReference type="Proteomes" id="UP001595957">
    <property type="component" value="Unassembled WGS sequence"/>
</dbReference>
<comment type="caution">
    <text evidence="1">The sequence shown here is derived from an EMBL/GenBank/DDBJ whole genome shotgun (WGS) entry which is preliminary data.</text>
</comment>
<keyword evidence="2" id="KW-1185">Reference proteome</keyword>
<evidence type="ECO:0000313" key="2">
    <source>
        <dbReference type="Proteomes" id="UP001595957"/>
    </source>
</evidence>
<protein>
    <submittedName>
        <fullName evidence="1">Uncharacterized protein</fullName>
    </submittedName>
</protein>
<dbReference type="RefSeq" id="WP_380802252.1">
    <property type="nucleotide sequence ID" value="NZ_JBHSFZ010000003.1"/>
</dbReference>
<organism evidence="1 2">
    <name type="scientific">Sphingobium tyrosinilyticum</name>
    <dbReference type="NCBI Taxonomy" id="2715436"/>
    <lineage>
        <taxon>Bacteria</taxon>
        <taxon>Pseudomonadati</taxon>
        <taxon>Pseudomonadota</taxon>
        <taxon>Alphaproteobacteria</taxon>
        <taxon>Sphingomonadales</taxon>
        <taxon>Sphingomonadaceae</taxon>
        <taxon>Sphingobium</taxon>
    </lineage>
</organism>
<name>A0ABV9EWK6_9SPHN</name>
<gene>
    <name evidence="1" type="ORF">ACFO3E_02495</name>
</gene>
<sequence>MILDLNYQIETKFTLPYYEHAMIEGELIPASFVGDCSIQDRMCSAIEKGHLGEHFRALYGEFCKFEWHGKEGWPVSQLVVTIYHPAQLSSFAIIETAIEVWRTWPWAQGSAYIVN</sequence>
<reference evidence="2" key="1">
    <citation type="journal article" date="2019" name="Int. J. Syst. Evol. Microbiol.">
        <title>The Global Catalogue of Microorganisms (GCM) 10K type strain sequencing project: providing services to taxonomists for standard genome sequencing and annotation.</title>
        <authorList>
            <consortium name="The Broad Institute Genomics Platform"/>
            <consortium name="The Broad Institute Genome Sequencing Center for Infectious Disease"/>
            <person name="Wu L."/>
            <person name="Ma J."/>
        </authorList>
    </citation>
    <scope>NUCLEOTIDE SEQUENCE [LARGE SCALE GENOMIC DNA]</scope>
    <source>
        <strain evidence="2">NBRC 103632</strain>
    </source>
</reference>